<proteinExistence type="predicted"/>
<evidence type="ECO:0000313" key="2">
    <source>
        <dbReference type="Proteomes" id="UP000193144"/>
    </source>
</evidence>
<keyword evidence="2" id="KW-1185">Reference proteome</keyword>
<protein>
    <submittedName>
        <fullName evidence="1">Uncharacterized protein</fullName>
    </submittedName>
</protein>
<reference evidence="1 2" key="1">
    <citation type="submission" date="2016-07" db="EMBL/GenBank/DDBJ databases">
        <title>Pervasive Adenine N6-methylation of Active Genes in Fungi.</title>
        <authorList>
            <consortium name="DOE Joint Genome Institute"/>
            <person name="Mondo S.J."/>
            <person name="Dannebaum R.O."/>
            <person name="Kuo R.C."/>
            <person name="Labutti K."/>
            <person name="Haridas S."/>
            <person name="Kuo A."/>
            <person name="Salamov A."/>
            <person name="Ahrendt S.R."/>
            <person name="Lipzen A."/>
            <person name="Sullivan W."/>
            <person name="Andreopoulos W.B."/>
            <person name="Clum A."/>
            <person name="Lindquist E."/>
            <person name="Daum C."/>
            <person name="Ramamoorthy G.K."/>
            <person name="Gryganskyi A."/>
            <person name="Culley D."/>
            <person name="Magnuson J.K."/>
            <person name="James T.Y."/>
            <person name="O'Malley M.A."/>
            <person name="Stajich J.E."/>
            <person name="Spatafora J.W."/>
            <person name="Visel A."/>
            <person name="Grigoriev I.V."/>
        </authorList>
    </citation>
    <scope>NUCLEOTIDE SEQUENCE [LARGE SCALE GENOMIC DNA]</scope>
    <source>
        <strain evidence="1 2">CBS 115471</strain>
    </source>
</reference>
<dbReference type="EMBL" id="MCFA01000175">
    <property type="protein sequence ID" value="ORY01045.1"/>
    <property type="molecule type" value="Genomic_DNA"/>
</dbReference>
<evidence type="ECO:0000313" key="1">
    <source>
        <dbReference type="EMBL" id="ORY01045.1"/>
    </source>
</evidence>
<organism evidence="1 2">
    <name type="scientific">Clohesyomyces aquaticus</name>
    <dbReference type="NCBI Taxonomy" id="1231657"/>
    <lineage>
        <taxon>Eukaryota</taxon>
        <taxon>Fungi</taxon>
        <taxon>Dikarya</taxon>
        <taxon>Ascomycota</taxon>
        <taxon>Pezizomycotina</taxon>
        <taxon>Dothideomycetes</taxon>
        <taxon>Pleosporomycetidae</taxon>
        <taxon>Pleosporales</taxon>
        <taxon>Lindgomycetaceae</taxon>
        <taxon>Clohesyomyces</taxon>
    </lineage>
</organism>
<dbReference type="Proteomes" id="UP000193144">
    <property type="component" value="Unassembled WGS sequence"/>
</dbReference>
<sequence>MVFIIFVRVSTSTSTLPPRHQTNFFHPSTPAPVLHLFLPVLKFLTRFYPHLPSLLAESSS</sequence>
<accession>A0A1Y1YTZ9</accession>
<dbReference type="AlphaFoldDB" id="A0A1Y1YTZ9"/>
<gene>
    <name evidence="1" type="ORF">BCR34DRAFT_575239</name>
</gene>
<comment type="caution">
    <text evidence="1">The sequence shown here is derived from an EMBL/GenBank/DDBJ whole genome shotgun (WGS) entry which is preliminary data.</text>
</comment>
<name>A0A1Y1YTZ9_9PLEO</name>